<evidence type="ECO:0008006" key="3">
    <source>
        <dbReference type="Google" id="ProtNLM"/>
    </source>
</evidence>
<dbReference type="OrthoDB" id="3257332at2759"/>
<protein>
    <recommendedName>
        <fullName evidence="3">Integrase catalytic domain-containing protein</fullName>
    </recommendedName>
</protein>
<name>A0A1K0H5B9_9BASI</name>
<evidence type="ECO:0000313" key="1">
    <source>
        <dbReference type="EMBL" id="SAM63998.1"/>
    </source>
</evidence>
<gene>
    <name evidence="1" type="ORF">UBRO_20431</name>
</gene>
<dbReference type="Proteomes" id="UP000179920">
    <property type="component" value="Chromosome I"/>
</dbReference>
<dbReference type="InterPro" id="IPR012337">
    <property type="entry name" value="RNaseH-like_sf"/>
</dbReference>
<dbReference type="AlphaFoldDB" id="A0A1K0H5B9"/>
<dbReference type="SUPFAM" id="SSF53098">
    <property type="entry name" value="Ribonuclease H-like"/>
    <property type="match status" value="1"/>
</dbReference>
<dbReference type="InterPro" id="IPR036397">
    <property type="entry name" value="RNaseH_sf"/>
</dbReference>
<proteinExistence type="predicted"/>
<accession>A0A1K0H5B9</accession>
<organism evidence="1 2">
    <name type="scientific">Ustilago bromivora</name>
    <dbReference type="NCBI Taxonomy" id="307758"/>
    <lineage>
        <taxon>Eukaryota</taxon>
        <taxon>Fungi</taxon>
        <taxon>Dikarya</taxon>
        <taxon>Basidiomycota</taxon>
        <taxon>Ustilaginomycotina</taxon>
        <taxon>Ustilaginomycetes</taxon>
        <taxon>Ustilaginales</taxon>
        <taxon>Ustilaginaceae</taxon>
        <taxon>Ustilago</taxon>
    </lineage>
</organism>
<dbReference type="EMBL" id="LT558117">
    <property type="protein sequence ID" value="SAM63998.1"/>
    <property type="molecule type" value="Genomic_DNA"/>
</dbReference>
<evidence type="ECO:0000313" key="2">
    <source>
        <dbReference type="Proteomes" id="UP000179920"/>
    </source>
</evidence>
<sequence>MKVTMHQEPSEIVLDHGIRKVCVDQGELWSTTFRNLCLSMSVKVTASPTQHHTDNAFAECAIQTIQKIARSLLYDTGMNERWWPHTIAQAAFIHNCLAAYVVLRGNTCSMWLRDHPVVSKHLCPCALQGTYLGFSNAPRTIKGHKVWLPELNCIVVTRDICFSEFEQLGTDTNPSYTPVFAGNSKLLRSVSGRTPETRLGASS</sequence>
<dbReference type="GO" id="GO:0003676">
    <property type="term" value="F:nucleic acid binding"/>
    <property type="evidence" value="ECO:0007669"/>
    <property type="project" value="InterPro"/>
</dbReference>
<dbReference type="Gene3D" id="3.30.420.10">
    <property type="entry name" value="Ribonuclease H-like superfamily/Ribonuclease H"/>
    <property type="match status" value="1"/>
</dbReference>
<reference evidence="2" key="1">
    <citation type="submission" date="2016-04" db="EMBL/GenBank/DDBJ databases">
        <authorList>
            <person name="Guldener U."/>
            <person name="Guldener U."/>
        </authorList>
    </citation>
    <scope>NUCLEOTIDE SEQUENCE [LARGE SCALE GENOMIC DNA]</scope>
    <source>
        <strain evidence="2">UB2112</strain>
    </source>
</reference>